<proteinExistence type="predicted"/>
<evidence type="ECO:0000259" key="4">
    <source>
        <dbReference type="Pfam" id="PF00291"/>
    </source>
</evidence>
<evidence type="ECO:0000256" key="3">
    <source>
        <dbReference type="ARBA" id="ARBA00023239"/>
    </source>
</evidence>
<dbReference type="EMBL" id="VSSQ01000577">
    <property type="protein sequence ID" value="MPL97857.1"/>
    <property type="molecule type" value="Genomic_DNA"/>
</dbReference>
<evidence type="ECO:0000256" key="1">
    <source>
        <dbReference type="ARBA" id="ARBA00001933"/>
    </source>
</evidence>
<dbReference type="GO" id="GO:0006565">
    <property type="term" value="P:L-serine catabolic process"/>
    <property type="evidence" value="ECO:0007669"/>
    <property type="project" value="TreeGrafter"/>
</dbReference>
<evidence type="ECO:0000313" key="5">
    <source>
        <dbReference type="EMBL" id="MPL97857.1"/>
    </source>
</evidence>
<reference evidence="5" key="1">
    <citation type="submission" date="2019-08" db="EMBL/GenBank/DDBJ databases">
        <authorList>
            <person name="Kucharzyk K."/>
            <person name="Murdoch R.W."/>
            <person name="Higgins S."/>
            <person name="Loffler F."/>
        </authorList>
    </citation>
    <scope>NUCLEOTIDE SEQUENCE</scope>
</reference>
<dbReference type="GO" id="GO:0003941">
    <property type="term" value="F:L-serine ammonia-lyase activity"/>
    <property type="evidence" value="ECO:0007669"/>
    <property type="project" value="TreeGrafter"/>
</dbReference>
<dbReference type="PROSITE" id="PS00165">
    <property type="entry name" value="DEHYDRATASE_SER_THR"/>
    <property type="match status" value="1"/>
</dbReference>
<dbReference type="GO" id="GO:0006567">
    <property type="term" value="P:L-threonine catabolic process"/>
    <property type="evidence" value="ECO:0007669"/>
    <property type="project" value="TreeGrafter"/>
</dbReference>
<organism evidence="5">
    <name type="scientific">bioreactor metagenome</name>
    <dbReference type="NCBI Taxonomy" id="1076179"/>
    <lineage>
        <taxon>unclassified sequences</taxon>
        <taxon>metagenomes</taxon>
        <taxon>ecological metagenomes</taxon>
    </lineage>
</organism>
<comment type="cofactor">
    <cofactor evidence="1">
        <name>pyridoxal 5'-phosphate</name>
        <dbReference type="ChEBI" id="CHEBI:597326"/>
    </cofactor>
</comment>
<dbReference type="Pfam" id="PF00291">
    <property type="entry name" value="PALP"/>
    <property type="match status" value="1"/>
</dbReference>
<accession>A0A644W2N7</accession>
<dbReference type="PANTHER" id="PTHR48078:SF6">
    <property type="entry name" value="L-THREONINE DEHYDRATASE CATABOLIC TDCB"/>
    <property type="match status" value="1"/>
</dbReference>
<evidence type="ECO:0000256" key="2">
    <source>
        <dbReference type="ARBA" id="ARBA00022898"/>
    </source>
</evidence>
<dbReference type="GO" id="GO:0030170">
    <property type="term" value="F:pyridoxal phosphate binding"/>
    <property type="evidence" value="ECO:0007669"/>
    <property type="project" value="InterPro"/>
</dbReference>
<dbReference type="InterPro" id="IPR036052">
    <property type="entry name" value="TrpB-like_PALP_sf"/>
</dbReference>
<name>A0A644W2N7_9ZZZZ</name>
<dbReference type="InterPro" id="IPR050147">
    <property type="entry name" value="Ser/Thr_Dehydratase"/>
</dbReference>
<gene>
    <name evidence="5" type="primary">thrC_18</name>
    <name evidence="5" type="ORF">SDC9_44052</name>
</gene>
<protein>
    <submittedName>
        <fullName evidence="5">Threonine synthase</fullName>
        <ecNumber evidence="5">4.2.3.1</ecNumber>
    </submittedName>
</protein>
<feature type="domain" description="Tryptophan synthase beta chain-like PALP" evidence="4">
    <location>
        <begin position="71"/>
        <end position="367"/>
    </location>
</feature>
<dbReference type="GO" id="GO:0009097">
    <property type="term" value="P:isoleucine biosynthetic process"/>
    <property type="evidence" value="ECO:0007669"/>
    <property type="project" value="TreeGrafter"/>
</dbReference>
<keyword evidence="2" id="KW-0663">Pyridoxal phosphate</keyword>
<dbReference type="PANTHER" id="PTHR48078">
    <property type="entry name" value="THREONINE DEHYDRATASE, MITOCHONDRIAL-RELATED"/>
    <property type="match status" value="1"/>
</dbReference>
<dbReference type="InterPro" id="IPR000634">
    <property type="entry name" value="Ser/Thr_deHydtase_PyrdxlP-BS"/>
</dbReference>
<sequence>MTNHGKIMLQCSLCGTVVRENSLLWRCVCGAPLLADFSGTPPMDRSRICPAEQGMWRYASSLPLEKPEEKVSFGEGWTPLVREEWNGMNLFLKLDYACPTGSYKDRGMAYLVSRLRDQGISEVIEDSSGNAGASMAAYCARAGIRCRVFVPAYTSEGKCVQVASYGADLERVPGSREDTTRAAEKAAETVFYGSHNWSPWFAHGIKTFAFELWEQLGFTAPEAVLLPAGQGSLVLGCALAFEELLSSGEIETLPKIFALQPKNCAPLEEAFRKGSPSPERVEKRETIAEGISSAEPVRGRDVLAAVRKTGGAVLSFSDREIWDGFVKLARRGYFVEPTSAIVGAAAEMLSRDGSVGGKRPVAAVLTGSGLKGSGKILSLFSSPPED</sequence>
<dbReference type="EC" id="4.2.3.1" evidence="5"/>
<dbReference type="CDD" id="cd01563">
    <property type="entry name" value="Thr-synth_1"/>
    <property type="match status" value="1"/>
</dbReference>
<dbReference type="GO" id="GO:0004795">
    <property type="term" value="F:threonine synthase activity"/>
    <property type="evidence" value="ECO:0007669"/>
    <property type="project" value="UniProtKB-EC"/>
</dbReference>
<comment type="caution">
    <text evidence="5">The sequence shown here is derived from an EMBL/GenBank/DDBJ whole genome shotgun (WGS) entry which is preliminary data.</text>
</comment>
<dbReference type="InterPro" id="IPR001926">
    <property type="entry name" value="TrpB-like_PALP"/>
</dbReference>
<dbReference type="GO" id="GO:0004794">
    <property type="term" value="F:threonine deaminase activity"/>
    <property type="evidence" value="ECO:0007669"/>
    <property type="project" value="TreeGrafter"/>
</dbReference>
<dbReference type="SUPFAM" id="SSF53686">
    <property type="entry name" value="Tryptophan synthase beta subunit-like PLP-dependent enzymes"/>
    <property type="match status" value="1"/>
</dbReference>
<dbReference type="Gene3D" id="3.40.50.1100">
    <property type="match status" value="2"/>
</dbReference>
<dbReference type="AlphaFoldDB" id="A0A644W2N7"/>
<keyword evidence="3 5" id="KW-0456">Lyase</keyword>